<keyword evidence="1" id="KW-0812">Transmembrane</keyword>
<evidence type="ECO:0000313" key="4">
    <source>
        <dbReference type="Proteomes" id="UP000192578"/>
    </source>
</evidence>
<dbReference type="PANTHER" id="PTHR12763:SF28">
    <property type="entry name" value="GEO10507P1-RELATED"/>
    <property type="match status" value="1"/>
</dbReference>
<keyword evidence="2" id="KW-0472">Membrane</keyword>
<comment type="caution">
    <text evidence="3">The sequence shown here is derived from an EMBL/GenBank/DDBJ whole genome shotgun (WGS) entry which is preliminary data.</text>
</comment>
<dbReference type="Proteomes" id="UP000192578">
    <property type="component" value="Unassembled WGS sequence"/>
</dbReference>
<organism evidence="3 4">
    <name type="scientific">Hypsibius exemplaris</name>
    <name type="common">Freshwater tardigrade</name>
    <dbReference type="NCBI Taxonomy" id="2072580"/>
    <lineage>
        <taxon>Eukaryota</taxon>
        <taxon>Metazoa</taxon>
        <taxon>Ecdysozoa</taxon>
        <taxon>Tardigrada</taxon>
        <taxon>Eutardigrada</taxon>
        <taxon>Parachela</taxon>
        <taxon>Hypsibioidea</taxon>
        <taxon>Hypsibiidae</taxon>
        <taxon>Hypsibius</taxon>
    </lineage>
</organism>
<dbReference type="OrthoDB" id="240298at2759"/>
<gene>
    <name evidence="3" type="ORF">BV898_15670</name>
</gene>
<keyword evidence="2" id="KW-1133">Transmembrane helix</keyword>
<sequence length="74" mass="8108">ELFVAGLAMAAVGFAGRYLSKHGSHSCRRFRCNCRQWTQPASPTASTYKGGFDQKMDKREASLILGVRSIGAQE</sequence>
<proteinExistence type="predicted"/>
<protein>
    <submittedName>
        <fullName evidence="3">Uncharacterized protein</fullName>
    </submittedName>
</protein>
<evidence type="ECO:0000256" key="1">
    <source>
        <dbReference type="ARBA" id="ARBA00022692"/>
    </source>
</evidence>
<keyword evidence="4" id="KW-1185">Reference proteome</keyword>
<dbReference type="PANTHER" id="PTHR12763">
    <property type="match status" value="1"/>
</dbReference>
<evidence type="ECO:0000256" key="2">
    <source>
        <dbReference type="ARBA" id="ARBA00022989"/>
    </source>
</evidence>
<dbReference type="GO" id="GO:0001671">
    <property type="term" value="F:ATPase activator activity"/>
    <property type="evidence" value="ECO:0007669"/>
    <property type="project" value="TreeGrafter"/>
</dbReference>
<dbReference type="EMBL" id="MTYJ01000217">
    <property type="protein sequence ID" value="OWA51177.1"/>
    <property type="molecule type" value="Genomic_DNA"/>
</dbReference>
<feature type="non-terminal residue" evidence="3">
    <location>
        <position position="1"/>
    </location>
</feature>
<dbReference type="GO" id="GO:0001405">
    <property type="term" value="C:PAM complex, Tim23 associated import motor"/>
    <property type="evidence" value="ECO:0007669"/>
    <property type="project" value="TreeGrafter"/>
</dbReference>
<name>A0A9X6NBP0_HYPEX</name>
<evidence type="ECO:0000313" key="3">
    <source>
        <dbReference type="EMBL" id="OWA51177.1"/>
    </source>
</evidence>
<dbReference type="GO" id="GO:0030150">
    <property type="term" value="P:protein import into mitochondrial matrix"/>
    <property type="evidence" value="ECO:0007669"/>
    <property type="project" value="TreeGrafter"/>
</dbReference>
<reference evidence="4" key="1">
    <citation type="submission" date="2017-01" db="EMBL/GenBank/DDBJ databases">
        <title>Comparative genomics of anhydrobiosis in the tardigrade Hypsibius dujardini.</title>
        <authorList>
            <person name="Yoshida Y."/>
            <person name="Koutsovoulos G."/>
            <person name="Laetsch D."/>
            <person name="Stevens L."/>
            <person name="Kumar S."/>
            <person name="Horikawa D."/>
            <person name="Ishino K."/>
            <person name="Komine S."/>
            <person name="Tomita M."/>
            <person name="Blaxter M."/>
            <person name="Arakawa K."/>
        </authorList>
    </citation>
    <scope>NUCLEOTIDE SEQUENCE [LARGE SCALE GENOMIC DNA]</scope>
    <source>
        <strain evidence="4">Z151</strain>
    </source>
</reference>
<dbReference type="AlphaFoldDB" id="A0A9X6NBP0"/>
<accession>A0A9X6NBP0</accession>